<feature type="domain" description="Nephrocystin 3-like N-terminal" evidence="2">
    <location>
        <begin position="46"/>
        <end position="199"/>
    </location>
</feature>
<sequence length="416" mass="47233">MNHRKVAKSVLGCSLAQQRKQKVPNVYGVQHVPCLSGTREKTLAAISKWAEEETNPKPIFLLLDVAGSGKSTVAKHMANQWRQEQRLVARFFFSRDTTTTMSTKSFCSTVSNAFASISPELEESINRFQGRRDFSLLSFEELFNGLVINPLEEFKRDAILIIDALDECDNERGELDELLDVLRGQKASSTRLRILATGRPELNIKEWALLSGVEHTNFIQLEGGQKDVELYIQHRLQHRPYLQNRLYHVIKHAEGVFIWARIACDLILQTADVDRLLEELGKKVTLAFLYQTALEQSIPKDEPSRQAFTVVLQMILAAREPLSIAEFEKLSPKPGVVEGVVTRLGALLLYKDRESPIRLLHATFREFLTSREIAGSFFIQPEHGNQTLTLGCLNFISDYSSKDDHTLRNLDIISQR</sequence>
<dbReference type="EMBL" id="KN824400">
    <property type="protein sequence ID" value="KIM20920.1"/>
    <property type="molecule type" value="Genomic_DNA"/>
</dbReference>
<dbReference type="Gene3D" id="3.40.50.300">
    <property type="entry name" value="P-loop containing nucleotide triphosphate hydrolases"/>
    <property type="match status" value="1"/>
</dbReference>
<protein>
    <recommendedName>
        <fullName evidence="2">Nephrocystin 3-like N-terminal domain-containing protein</fullName>
    </recommendedName>
</protein>
<evidence type="ECO:0000313" key="3">
    <source>
        <dbReference type="EMBL" id="KIM20920.1"/>
    </source>
</evidence>
<dbReference type="SUPFAM" id="SSF52540">
    <property type="entry name" value="P-loop containing nucleoside triphosphate hydrolases"/>
    <property type="match status" value="1"/>
</dbReference>
<keyword evidence="4" id="KW-1185">Reference proteome</keyword>
<dbReference type="HOGENOM" id="CLU_000288_6_5_1"/>
<dbReference type="InterPro" id="IPR056884">
    <property type="entry name" value="NPHP3-like_N"/>
</dbReference>
<organism evidence="3 4">
    <name type="scientific">Serendipita vermifera MAFF 305830</name>
    <dbReference type="NCBI Taxonomy" id="933852"/>
    <lineage>
        <taxon>Eukaryota</taxon>
        <taxon>Fungi</taxon>
        <taxon>Dikarya</taxon>
        <taxon>Basidiomycota</taxon>
        <taxon>Agaricomycotina</taxon>
        <taxon>Agaricomycetes</taxon>
        <taxon>Sebacinales</taxon>
        <taxon>Serendipitaceae</taxon>
        <taxon>Serendipita</taxon>
    </lineage>
</organism>
<name>A0A0C3A8F5_SERVB</name>
<dbReference type="STRING" id="933852.A0A0C3A8F5"/>
<dbReference type="PANTHER" id="PTHR10039">
    <property type="entry name" value="AMELOGENIN"/>
    <property type="match status" value="1"/>
</dbReference>
<gene>
    <name evidence="3" type="ORF">M408DRAFT_81303</name>
</gene>
<evidence type="ECO:0000259" key="2">
    <source>
        <dbReference type="Pfam" id="PF24883"/>
    </source>
</evidence>
<evidence type="ECO:0000313" key="4">
    <source>
        <dbReference type="Proteomes" id="UP000054097"/>
    </source>
</evidence>
<dbReference type="AlphaFoldDB" id="A0A0C3A8F5"/>
<accession>A0A0C3A8F5</accession>
<dbReference type="Proteomes" id="UP000054097">
    <property type="component" value="Unassembled WGS sequence"/>
</dbReference>
<keyword evidence="1" id="KW-0677">Repeat</keyword>
<dbReference type="InterPro" id="IPR027417">
    <property type="entry name" value="P-loop_NTPase"/>
</dbReference>
<reference evidence="4" key="2">
    <citation type="submission" date="2015-01" db="EMBL/GenBank/DDBJ databases">
        <title>Evolutionary Origins and Diversification of the Mycorrhizal Mutualists.</title>
        <authorList>
            <consortium name="DOE Joint Genome Institute"/>
            <consortium name="Mycorrhizal Genomics Consortium"/>
            <person name="Kohler A."/>
            <person name="Kuo A."/>
            <person name="Nagy L.G."/>
            <person name="Floudas D."/>
            <person name="Copeland A."/>
            <person name="Barry K.W."/>
            <person name="Cichocki N."/>
            <person name="Veneault-Fourrey C."/>
            <person name="LaButti K."/>
            <person name="Lindquist E.A."/>
            <person name="Lipzen A."/>
            <person name="Lundell T."/>
            <person name="Morin E."/>
            <person name="Murat C."/>
            <person name="Riley R."/>
            <person name="Ohm R."/>
            <person name="Sun H."/>
            <person name="Tunlid A."/>
            <person name="Henrissat B."/>
            <person name="Grigoriev I.V."/>
            <person name="Hibbett D.S."/>
            <person name="Martin F."/>
        </authorList>
    </citation>
    <scope>NUCLEOTIDE SEQUENCE [LARGE SCALE GENOMIC DNA]</scope>
    <source>
        <strain evidence="4">MAFF 305830</strain>
    </source>
</reference>
<proteinExistence type="predicted"/>
<evidence type="ECO:0000256" key="1">
    <source>
        <dbReference type="ARBA" id="ARBA00022737"/>
    </source>
</evidence>
<reference evidence="3 4" key="1">
    <citation type="submission" date="2014-04" db="EMBL/GenBank/DDBJ databases">
        <authorList>
            <consortium name="DOE Joint Genome Institute"/>
            <person name="Kuo A."/>
            <person name="Zuccaro A."/>
            <person name="Kohler A."/>
            <person name="Nagy L.G."/>
            <person name="Floudas D."/>
            <person name="Copeland A."/>
            <person name="Barry K.W."/>
            <person name="Cichocki N."/>
            <person name="Veneault-Fourrey C."/>
            <person name="LaButti K."/>
            <person name="Lindquist E.A."/>
            <person name="Lipzen A."/>
            <person name="Lundell T."/>
            <person name="Morin E."/>
            <person name="Murat C."/>
            <person name="Sun H."/>
            <person name="Tunlid A."/>
            <person name="Henrissat B."/>
            <person name="Grigoriev I.V."/>
            <person name="Hibbett D.S."/>
            <person name="Martin F."/>
            <person name="Nordberg H.P."/>
            <person name="Cantor M.N."/>
            <person name="Hua S.X."/>
        </authorList>
    </citation>
    <scope>NUCLEOTIDE SEQUENCE [LARGE SCALE GENOMIC DNA]</scope>
    <source>
        <strain evidence="3 4">MAFF 305830</strain>
    </source>
</reference>
<dbReference type="Pfam" id="PF24883">
    <property type="entry name" value="NPHP3_N"/>
    <property type="match status" value="1"/>
</dbReference>
<dbReference type="OrthoDB" id="4760524at2759"/>